<organism evidence="2 3">
    <name type="scientific">Branchiostoma belcheri</name>
    <name type="common">Amphioxus</name>
    <dbReference type="NCBI Taxonomy" id="7741"/>
    <lineage>
        <taxon>Eukaryota</taxon>
        <taxon>Metazoa</taxon>
        <taxon>Chordata</taxon>
        <taxon>Cephalochordata</taxon>
        <taxon>Leptocardii</taxon>
        <taxon>Amphioxiformes</taxon>
        <taxon>Branchiostomatidae</taxon>
        <taxon>Branchiostoma</taxon>
    </lineage>
</organism>
<evidence type="ECO:0000313" key="2">
    <source>
        <dbReference type="Proteomes" id="UP000515135"/>
    </source>
</evidence>
<proteinExistence type="predicted"/>
<dbReference type="GeneID" id="109473306"/>
<protein>
    <submittedName>
        <fullName evidence="3">Histidine N-acetyltransferase-like</fullName>
    </submittedName>
</protein>
<evidence type="ECO:0000313" key="3">
    <source>
        <dbReference type="RefSeq" id="XP_019628738.1"/>
    </source>
</evidence>
<sequence length="324" mass="37239">MTSMLSPRLKCREATHNDYDAVIKMASVDTFRDGFDYLPAKFHQYVDDQDVYVFVAESDGKVVSNCYCLCFMKLDRGIRVVTNLAVYVSLTTDDGAYLLNHTLRIAPELQGKKLVKTFLRALDQALLRHYPQLKRCERHGLSDTRRPYMWSYIPKTDICFIDIMYFQGTSNAVLDHLKTSKVLPSSPLPTVVPYQPTDLKRLSGPGFSDQFLNDKIIWIPYKLSARNLRRFSDRVVRILVDTCQPTAKSLSFGGGYMTPRGRLYHVDVHCKDVSLCQAHIKNHVDRACLEYEGVITFCVMLIDQSLKITSKTFCMEAWKSWLRC</sequence>
<gene>
    <name evidence="3" type="primary">LOC109473306</name>
</gene>
<name>A0A6P4YWM2_BRABE</name>
<accession>A0A6P4YWM2</accession>
<dbReference type="SUPFAM" id="SSF55729">
    <property type="entry name" value="Acyl-CoA N-acyltransferases (Nat)"/>
    <property type="match status" value="1"/>
</dbReference>
<dbReference type="AlphaFoldDB" id="A0A6P4YWM2"/>
<dbReference type="RefSeq" id="XP_019628738.1">
    <property type="nucleotide sequence ID" value="XM_019773179.1"/>
</dbReference>
<dbReference type="KEGG" id="bbel:109473306"/>
<keyword evidence="2" id="KW-1185">Reference proteome</keyword>
<dbReference type="Pfam" id="PF24066">
    <property type="entry name" value="Hisat_C"/>
    <property type="match status" value="1"/>
</dbReference>
<dbReference type="InterPro" id="IPR016181">
    <property type="entry name" value="Acyl_CoA_acyltransferase"/>
</dbReference>
<dbReference type="Proteomes" id="UP000515135">
    <property type="component" value="Unplaced"/>
</dbReference>
<dbReference type="OrthoDB" id="6086192at2759"/>
<evidence type="ECO:0000259" key="1">
    <source>
        <dbReference type="Pfam" id="PF24066"/>
    </source>
</evidence>
<dbReference type="InterPro" id="IPR056483">
    <property type="entry name" value="Hisat_C"/>
</dbReference>
<dbReference type="Gene3D" id="3.40.630.30">
    <property type="match status" value="1"/>
</dbReference>
<reference evidence="3" key="1">
    <citation type="submission" date="2025-08" db="UniProtKB">
        <authorList>
            <consortium name="RefSeq"/>
        </authorList>
    </citation>
    <scope>IDENTIFICATION</scope>
    <source>
        <tissue evidence="3">Gonad</tissue>
    </source>
</reference>
<dbReference type="PANTHER" id="PTHR47403:SF6">
    <property type="entry name" value="N-ACETYLTRANSFERASE DOMAIN-CONTAINING PROTEIN"/>
    <property type="match status" value="1"/>
</dbReference>
<dbReference type="PANTHER" id="PTHR47403">
    <property type="entry name" value="LOC100145250 PROTEIN"/>
    <property type="match status" value="1"/>
</dbReference>
<feature type="domain" description="Histidine N-acetyltransferase C-terminal" evidence="1">
    <location>
        <begin position="188"/>
        <end position="301"/>
    </location>
</feature>